<dbReference type="AlphaFoldDB" id="A0A0W0Z8W3"/>
<organism evidence="1 2">
    <name type="scientific">Legionella spiritensis</name>
    <dbReference type="NCBI Taxonomy" id="452"/>
    <lineage>
        <taxon>Bacteria</taxon>
        <taxon>Pseudomonadati</taxon>
        <taxon>Pseudomonadota</taxon>
        <taxon>Gammaproteobacteria</taxon>
        <taxon>Legionellales</taxon>
        <taxon>Legionellaceae</taxon>
        <taxon>Legionella</taxon>
    </lineage>
</organism>
<accession>A0A0W0Z8W3</accession>
<dbReference type="EMBL" id="LNYX01000010">
    <property type="protein sequence ID" value="KTD65222.1"/>
    <property type="molecule type" value="Genomic_DNA"/>
</dbReference>
<evidence type="ECO:0000313" key="2">
    <source>
        <dbReference type="Proteomes" id="UP000054877"/>
    </source>
</evidence>
<dbReference type="OrthoDB" id="5653145at2"/>
<proteinExistence type="predicted"/>
<comment type="caution">
    <text evidence="1">The sequence shown here is derived from an EMBL/GenBank/DDBJ whole genome shotgun (WGS) entry which is preliminary data.</text>
</comment>
<name>A0A0W0Z8W3_LEGSP</name>
<dbReference type="RefSeq" id="WP_058482723.1">
    <property type="nucleotide sequence ID" value="NZ_CAAAII010000003.1"/>
</dbReference>
<gene>
    <name evidence="1" type="ORF">Lspi_0774</name>
</gene>
<evidence type="ECO:0000313" key="1">
    <source>
        <dbReference type="EMBL" id="KTD65222.1"/>
    </source>
</evidence>
<protein>
    <submittedName>
        <fullName evidence="1">Uncharacterized protein</fullName>
    </submittedName>
</protein>
<reference evidence="1 2" key="1">
    <citation type="submission" date="2015-11" db="EMBL/GenBank/DDBJ databases">
        <title>Genomic analysis of 38 Legionella species identifies large and diverse effector repertoires.</title>
        <authorList>
            <person name="Burstein D."/>
            <person name="Amaro F."/>
            <person name="Zusman T."/>
            <person name="Lifshitz Z."/>
            <person name="Cohen O."/>
            <person name="Gilbert J.A."/>
            <person name="Pupko T."/>
            <person name="Shuman H.A."/>
            <person name="Segal G."/>
        </authorList>
    </citation>
    <scope>NUCLEOTIDE SEQUENCE [LARGE SCALE GENOMIC DNA]</scope>
    <source>
        <strain evidence="1 2">Mt.St.Helens-9</strain>
    </source>
</reference>
<keyword evidence="2" id="KW-1185">Reference proteome</keyword>
<dbReference type="Proteomes" id="UP000054877">
    <property type="component" value="Unassembled WGS sequence"/>
</dbReference>
<sequence>MDKQGVCEFKSLPVFLSSILFLITLCFSNQVNAGENRSELQRSVLQTAAPNQYAYYYGYGYRPRGYIYYGPRYRSRYYWTGGRVYYRHGLRCQRRCLVNRWNGVVVRCVRRCY</sequence>
<dbReference type="PATRIC" id="fig|452.5.peg.849"/>